<proteinExistence type="predicted"/>
<dbReference type="Proteomes" id="UP001054252">
    <property type="component" value="Unassembled WGS sequence"/>
</dbReference>
<sequence length="73" mass="7923">MKHESKPFGEEKSISPQGSVTRGLPPATSCVDTLNPLYNPRVGTSSAVKGRLKNVPDPFRVQTCGHRNFALQS</sequence>
<keyword evidence="3" id="KW-1185">Reference proteome</keyword>
<evidence type="ECO:0000313" key="3">
    <source>
        <dbReference type="Proteomes" id="UP001054252"/>
    </source>
</evidence>
<dbReference type="EMBL" id="BPVZ01000759">
    <property type="protein sequence ID" value="GKV52561.1"/>
    <property type="molecule type" value="Genomic_DNA"/>
</dbReference>
<protein>
    <submittedName>
        <fullName evidence="2">Uncharacterized protein</fullName>
    </submittedName>
</protein>
<accession>A0AAV5MRH3</accession>
<comment type="caution">
    <text evidence="2">The sequence shown here is derived from an EMBL/GenBank/DDBJ whole genome shotgun (WGS) entry which is preliminary data.</text>
</comment>
<evidence type="ECO:0000313" key="2">
    <source>
        <dbReference type="EMBL" id="GKV52561.1"/>
    </source>
</evidence>
<dbReference type="AlphaFoldDB" id="A0AAV5MRH3"/>
<evidence type="ECO:0000256" key="1">
    <source>
        <dbReference type="SAM" id="MobiDB-lite"/>
    </source>
</evidence>
<organism evidence="2 3">
    <name type="scientific">Rubroshorea leprosula</name>
    <dbReference type="NCBI Taxonomy" id="152421"/>
    <lineage>
        <taxon>Eukaryota</taxon>
        <taxon>Viridiplantae</taxon>
        <taxon>Streptophyta</taxon>
        <taxon>Embryophyta</taxon>
        <taxon>Tracheophyta</taxon>
        <taxon>Spermatophyta</taxon>
        <taxon>Magnoliopsida</taxon>
        <taxon>eudicotyledons</taxon>
        <taxon>Gunneridae</taxon>
        <taxon>Pentapetalae</taxon>
        <taxon>rosids</taxon>
        <taxon>malvids</taxon>
        <taxon>Malvales</taxon>
        <taxon>Dipterocarpaceae</taxon>
        <taxon>Rubroshorea</taxon>
    </lineage>
</organism>
<feature type="region of interest" description="Disordered" evidence="1">
    <location>
        <begin position="1"/>
        <end position="27"/>
    </location>
</feature>
<gene>
    <name evidence="2" type="ORF">SLEP1_g59138</name>
</gene>
<name>A0AAV5MRH3_9ROSI</name>
<reference evidence="2 3" key="1">
    <citation type="journal article" date="2021" name="Commun. Biol.">
        <title>The genome of Shorea leprosula (Dipterocarpaceae) highlights the ecological relevance of drought in aseasonal tropical rainforests.</title>
        <authorList>
            <person name="Ng K.K.S."/>
            <person name="Kobayashi M.J."/>
            <person name="Fawcett J.A."/>
            <person name="Hatakeyama M."/>
            <person name="Paape T."/>
            <person name="Ng C.H."/>
            <person name="Ang C.C."/>
            <person name="Tnah L.H."/>
            <person name="Lee C.T."/>
            <person name="Nishiyama T."/>
            <person name="Sese J."/>
            <person name="O'Brien M.J."/>
            <person name="Copetti D."/>
            <person name="Mohd Noor M.I."/>
            <person name="Ong R.C."/>
            <person name="Putra M."/>
            <person name="Sireger I.Z."/>
            <person name="Indrioko S."/>
            <person name="Kosugi Y."/>
            <person name="Izuno A."/>
            <person name="Isagi Y."/>
            <person name="Lee S.L."/>
            <person name="Shimizu K.K."/>
        </authorList>
    </citation>
    <scope>NUCLEOTIDE SEQUENCE [LARGE SCALE GENOMIC DNA]</scope>
    <source>
        <strain evidence="2">214</strain>
    </source>
</reference>
<feature type="compositionally biased region" description="Basic and acidic residues" evidence="1">
    <location>
        <begin position="1"/>
        <end position="13"/>
    </location>
</feature>